<dbReference type="GO" id="GO:0006538">
    <property type="term" value="P:L-glutamate catabolic process"/>
    <property type="evidence" value="ECO:0007669"/>
    <property type="project" value="TreeGrafter"/>
</dbReference>
<dbReference type="SMART" id="SM00839">
    <property type="entry name" value="ELFV_dehydrog"/>
    <property type="match status" value="1"/>
</dbReference>
<feature type="domain" description="Glutamate/phenylalanine/leucine/valine/L-tryptophan dehydrogenase C-terminal" evidence="6">
    <location>
        <begin position="64"/>
        <end position="236"/>
    </location>
</feature>
<feature type="non-terminal residue" evidence="7">
    <location>
        <position position="240"/>
    </location>
</feature>
<accession>A0A9N9NU56</accession>
<evidence type="ECO:0000256" key="2">
    <source>
        <dbReference type="ARBA" id="ARBA00023002"/>
    </source>
</evidence>
<protein>
    <recommendedName>
        <fullName evidence="1">glutamate dehydrogenase [NAD(P)(+)]</fullName>
        <ecNumber evidence="1">1.4.1.3</ecNumber>
    </recommendedName>
</protein>
<comment type="catalytic activity">
    <reaction evidence="4">
        <text>L-glutamate + NADP(+) + H2O = 2-oxoglutarate + NH4(+) + NADPH + H(+)</text>
        <dbReference type="Rhea" id="RHEA:11612"/>
        <dbReference type="ChEBI" id="CHEBI:15377"/>
        <dbReference type="ChEBI" id="CHEBI:15378"/>
        <dbReference type="ChEBI" id="CHEBI:16810"/>
        <dbReference type="ChEBI" id="CHEBI:28938"/>
        <dbReference type="ChEBI" id="CHEBI:29985"/>
        <dbReference type="ChEBI" id="CHEBI:57783"/>
        <dbReference type="ChEBI" id="CHEBI:58349"/>
        <dbReference type="EC" id="1.4.1.3"/>
    </reaction>
</comment>
<comment type="caution">
    <text evidence="7">The sequence shown here is derived from an EMBL/GenBank/DDBJ whole genome shotgun (WGS) entry which is preliminary data.</text>
</comment>
<dbReference type="GO" id="GO:0004352">
    <property type="term" value="F:glutamate dehydrogenase (NAD+) activity"/>
    <property type="evidence" value="ECO:0007669"/>
    <property type="project" value="TreeGrafter"/>
</dbReference>
<dbReference type="InterPro" id="IPR033922">
    <property type="entry name" value="NAD_bind_Glu_DH"/>
</dbReference>
<dbReference type="EC" id="1.4.1.3" evidence="1"/>
<dbReference type="GO" id="GO:0005739">
    <property type="term" value="C:mitochondrion"/>
    <property type="evidence" value="ECO:0007669"/>
    <property type="project" value="TreeGrafter"/>
</dbReference>
<dbReference type="SUPFAM" id="SSF51735">
    <property type="entry name" value="NAD(P)-binding Rossmann-fold domains"/>
    <property type="match status" value="1"/>
</dbReference>
<comment type="catalytic activity">
    <reaction evidence="3">
        <text>L-glutamate + NAD(+) + H2O = 2-oxoglutarate + NH4(+) + NADH + H(+)</text>
        <dbReference type="Rhea" id="RHEA:15133"/>
        <dbReference type="ChEBI" id="CHEBI:15377"/>
        <dbReference type="ChEBI" id="CHEBI:15378"/>
        <dbReference type="ChEBI" id="CHEBI:16810"/>
        <dbReference type="ChEBI" id="CHEBI:28938"/>
        <dbReference type="ChEBI" id="CHEBI:29985"/>
        <dbReference type="ChEBI" id="CHEBI:57540"/>
        <dbReference type="ChEBI" id="CHEBI:57945"/>
        <dbReference type="EC" id="1.4.1.3"/>
    </reaction>
</comment>
<dbReference type="PRINTS" id="PR00082">
    <property type="entry name" value="GLFDHDRGNASE"/>
</dbReference>
<dbReference type="OrthoDB" id="6718861at2759"/>
<evidence type="ECO:0000313" key="7">
    <source>
        <dbReference type="EMBL" id="CAG8760582.1"/>
    </source>
</evidence>
<keyword evidence="2 5" id="KW-0560">Oxidoreductase</keyword>
<feature type="non-terminal residue" evidence="7">
    <location>
        <position position="1"/>
    </location>
</feature>
<evidence type="ECO:0000256" key="3">
    <source>
        <dbReference type="ARBA" id="ARBA00047867"/>
    </source>
</evidence>
<evidence type="ECO:0000256" key="4">
    <source>
        <dbReference type="ARBA" id="ARBA00048577"/>
    </source>
</evidence>
<dbReference type="Gene3D" id="3.40.50.720">
    <property type="entry name" value="NAD(P)-binding Rossmann-like Domain"/>
    <property type="match status" value="1"/>
</dbReference>
<dbReference type="PANTHER" id="PTHR11606:SF13">
    <property type="entry name" value="GLUTAMATE DEHYDROGENASE 1, MITOCHONDRIAL"/>
    <property type="match status" value="1"/>
</dbReference>
<proteinExistence type="inferred from homology"/>
<keyword evidence="8" id="KW-1185">Reference proteome</keyword>
<dbReference type="AlphaFoldDB" id="A0A9N9NU56"/>
<reference evidence="7" key="1">
    <citation type="submission" date="2021-06" db="EMBL/GenBank/DDBJ databases">
        <authorList>
            <person name="Kallberg Y."/>
            <person name="Tangrot J."/>
            <person name="Rosling A."/>
        </authorList>
    </citation>
    <scope>NUCLEOTIDE SEQUENCE</scope>
    <source>
        <strain evidence="7">CL551</strain>
    </source>
</reference>
<gene>
    <name evidence="7" type="ORF">AMORRO_LOCUS15885</name>
</gene>
<dbReference type="Pfam" id="PF00208">
    <property type="entry name" value="ELFV_dehydrog"/>
    <property type="match status" value="1"/>
</dbReference>
<dbReference type="CDD" id="cd01076">
    <property type="entry name" value="NAD_bind_1_Glu_DH"/>
    <property type="match status" value="1"/>
</dbReference>
<organism evidence="7 8">
    <name type="scientific">Acaulospora morrowiae</name>
    <dbReference type="NCBI Taxonomy" id="94023"/>
    <lineage>
        <taxon>Eukaryota</taxon>
        <taxon>Fungi</taxon>
        <taxon>Fungi incertae sedis</taxon>
        <taxon>Mucoromycota</taxon>
        <taxon>Glomeromycotina</taxon>
        <taxon>Glomeromycetes</taxon>
        <taxon>Diversisporales</taxon>
        <taxon>Acaulosporaceae</taxon>
        <taxon>Acaulospora</taxon>
    </lineage>
</organism>
<comment type="similarity">
    <text evidence="5">Belongs to the Glu/Leu/Phe/Val dehydrogenases family.</text>
</comment>
<name>A0A9N9NU56_9GLOM</name>
<evidence type="ECO:0000313" key="8">
    <source>
        <dbReference type="Proteomes" id="UP000789342"/>
    </source>
</evidence>
<dbReference type="EMBL" id="CAJVPV010040618">
    <property type="protein sequence ID" value="CAG8760582.1"/>
    <property type="molecule type" value="Genomic_DNA"/>
</dbReference>
<dbReference type="InterPro" id="IPR036291">
    <property type="entry name" value="NAD(P)-bd_dom_sf"/>
</dbReference>
<dbReference type="PANTHER" id="PTHR11606">
    <property type="entry name" value="GLUTAMATE DEHYDROGENASE"/>
    <property type="match status" value="1"/>
</dbReference>
<dbReference type="Proteomes" id="UP000789342">
    <property type="component" value="Unassembled WGS sequence"/>
</dbReference>
<evidence type="ECO:0000256" key="5">
    <source>
        <dbReference type="RuleBase" id="RU004417"/>
    </source>
</evidence>
<evidence type="ECO:0000259" key="6">
    <source>
        <dbReference type="SMART" id="SM00839"/>
    </source>
</evidence>
<evidence type="ECO:0000256" key="1">
    <source>
        <dbReference type="ARBA" id="ARBA00012889"/>
    </source>
</evidence>
<dbReference type="InterPro" id="IPR006096">
    <property type="entry name" value="Glu/Leu/Phe/Val/Trp_DH_C"/>
</dbReference>
<dbReference type="InterPro" id="IPR006095">
    <property type="entry name" value="Glu/Leu/Phe/Val/Trp_DH"/>
</dbReference>
<sequence>PDTNHREDYTIKTLSVPGTEFRNFTSRFKVGLGLKLPAKAKGFTIRESFELFAIETARNQVQKSTGLRGSIKDVSFVIQGFGKVGYWAAKFFDDNGARVIGIGEKDCGAYNVKGLKIDELYDYYKNNGSFRGFPNAEILEDPLEILELKCDVLIPAALERQIGLKNVNQIKAKIIGEAANGPVTPGANDILLSKGICIIPDLLLNAGGVTVSYFEWLKNLSHMRFGRMTKKWDELGKTKL</sequence>